<name>A0AAE1KBN8_PETCI</name>
<reference evidence="1" key="1">
    <citation type="submission" date="2023-10" db="EMBL/GenBank/DDBJ databases">
        <title>Genome assemblies of two species of porcelain crab, Petrolisthes cinctipes and Petrolisthes manimaculis (Anomura: Porcellanidae).</title>
        <authorList>
            <person name="Angst P."/>
        </authorList>
    </citation>
    <scope>NUCLEOTIDE SEQUENCE</scope>
    <source>
        <strain evidence="1">PB745_01</strain>
        <tissue evidence="1">Gill</tissue>
    </source>
</reference>
<dbReference type="AlphaFoldDB" id="A0AAE1KBN8"/>
<dbReference type="Proteomes" id="UP001286313">
    <property type="component" value="Unassembled WGS sequence"/>
</dbReference>
<evidence type="ECO:0000313" key="1">
    <source>
        <dbReference type="EMBL" id="KAK3868178.1"/>
    </source>
</evidence>
<proteinExistence type="predicted"/>
<evidence type="ECO:0000313" key="2">
    <source>
        <dbReference type="Proteomes" id="UP001286313"/>
    </source>
</evidence>
<gene>
    <name evidence="1" type="ORF">Pcinc_026398</name>
</gene>
<organism evidence="1 2">
    <name type="scientific">Petrolisthes cinctipes</name>
    <name type="common">Flat porcelain crab</name>
    <dbReference type="NCBI Taxonomy" id="88211"/>
    <lineage>
        <taxon>Eukaryota</taxon>
        <taxon>Metazoa</taxon>
        <taxon>Ecdysozoa</taxon>
        <taxon>Arthropoda</taxon>
        <taxon>Crustacea</taxon>
        <taxon>Multicrustacea</taxon>
        <taxon>Malacostraca</taxon>
        <taxon>Eumalacostraca</taxon>
        <taxon>Eucarida</taxon>
        <taxon>Decapoda</taxon>
        <taxon>Pleocyemata</taxon>
        <taxon>Anomura</taxon>
        <taxon>Galatheoidea</taxon>
        <taxon>Porcellanidae</taxon>
        <taxon>Petrolisthes</taxon>
    </lineage>
</organism>
<keyword evidence="2" id="KW-1185">Reference proteome</keyword>
<accession>A0AAE1KBN8</accession>
<sequence>MGQKEGKSDRMRMWSEQCVPARPLLTWGRGFKEEREDTVAGKETVRWLNLALPGSPLSVERTVVGLVEGGGSQHQQRAGEARPTLNYRYWRKLTYTRPRHPREHAMPH</sequence>
<comment type="caution">
    <text evidence="1">The sequence shown here is derived from an EMBL/GenBank/DDBJ whole genome shotgun (WGS) entry which is preliminary data.</text>
</comment>
<protein>
    <submittedName>
        <fullName evidence="1">Uncharacterized protein</fullName>
    </submittedName>
</protein>
<dbReference type="EMBL" id="JAWQEG010003066">
    <property type="protein sequence ID" value="KAK3868178.1"/>
    <property type="molecule type" value="Genomic_DNA"/>
</dbReference>